<accession>A0A4Y2QDL9</accession>
<gene>
    <name evidence="1" type="ORF">AVEN_15087_1</name>
</gene>
<sequence>MDTASPQEDGIVNEGDKISLKYDLTALALGLYLHRGWHLSMEDKDIKIMISPWKFPSVDTASPQGMALSMRQISKYDLIGKNSPPVGQHLTGDVLSMGAKSQNYDLLH</sequence>
<dbReference type="EMBL" id="BGPR01013650">
    <property type="protein sequence ID" value="GBN61564.1"/>
    <property type="molecule type" value="Genomic_DNA"/>
</dbReference>
<reference evidence="1 2" key="1">
    <citation type="journal article" date="2019" name="Sci. Rep.">
        <title>Orb-weaving spider Araneus ventricosus genome elucidates the spidroin gene catalogue.</title>
        <authorList>
            <person name="Kono N."/>
            <person name="Nakamura H."/>
            <person name="Ohtoshi R."/>
            <person name="Moran D.A.P."/>
            <person name="Shinohara A."/>
            <person name="Yoshida Y."/>
            <person name="Fujiwara M."/>
            <person name="Mori M."/>
            <person name="Tomita M."/>
            <person name="Arakawa K."/>
        </authorList>
    </citation>
    <scope>NUCLEOTIDE SEQUENCE [LARGE SCALE GENOMIC DNA]</scope>
</reference>
<dbReference type="AlphaFoldDB" id="A0A4Y2QDL9"/>
<protein>
    <submittedName>
        <fullName evidence="1">Uncharacterized protein</fullName>
    </submittedName>
</protein>
<proteinExistence type="predicted"/>
<evidence type="ECO:0000313" key="2">
    <source>
        <dbReference type="Proteomes" id="UP000499080"/>
    </source>
</evidence>
<evidence type="ECO:0000313" key="1">
    <source>
        <dbReference type="EMBL" id="GBN61564.1"/>
    </source>
</evidence>
<comment type="caution">
    <text evidence="1">The sequence shown here is derived from an EMBL/GenBank/DDBJ whole genome shotgun (WGS) entry which is preliminary data.</text>
</comment>
<organism evidence="1 2">
    <name type="scientific">Araneus ventricosus</name>
    <name type="common">Orbweaver spider</name>
    <name type="synonym">Epeira ventricosa</name>
    <dbReference type="NCBI Taxonomy" id="182803"/>
    <lineage>
        <taxon>Eukaryota</taxon>
        <taxon>Metazoa</taxon>
        <taxon>Ecdysozoa</taxon>
        <taxon>Arthropoda</taxon>
        <taxon>Chelicerata</taxon>
        <taxon>Arachnida</taxon>
        <taxon>Araneae</taxon>
        <taxon>Araneomorphae</taxon>
        <taxon>Entelegynae</taxon>
        <taxon>Araneoidea</taxon>
        <taxon>Araneidae</taxon>
        <taxon>Araneus</taxon>
    </lineage>
</organism>
<keyword evidence="2" id="KW-1185">Reference proteome</keyword>
<dbReference type="Proteomes" id="UP000499080">
    <property type="component" value="Unassembled WGS sequence"/>
</dbReference>
<name>A0A4Y2QDL9_ARAVE</name>